<keyword evidence="4" id="KW-0964">Secreted</keyword>
<evidence type="ECO:0000256" key="7">
    <source>
        <dbReference type="ARBA" id="ARBA00023295"/>
    </source>
</evidence>
<comment type="caution">
    <text evidence="11">The sequence shown here is derived from an EMBL/GenBank/DDBJ whole genome shotgun (WGS) entry which is preliminary data.</text>
</comment>
<feature type="domain" description="Glycoside hydrolase family 5" evidence="10">
    <location>
        <begin position="133"/>
        <end position="347"/>
    </location>
</feature>
<evidence type="ECO:0000256" key="8">
    <source>
        <dbReference type="SAM" id="SignalP"/>
    </source>
</evidence>
<dbReference type="PANTHER" id="PTHR31451">
    <property type="match status" value="1"/>
</dbReference>
<dbReference type="EMBL" id="BAAALT010000130">
    <property type="protein sequence ID" value="GAA1815258.1"/>
    <property type="molecule type" value="Genomic_DNA"/>
</dbReference>
<dbReference type="RefSeq" id="WP_344134418.1">
    <property type="nucleotide sequence ID" value="NZ_BAAALT010000130.1"/>
</dbReference>
<dbReference type="InterPro" id="IPR017853">
    <property type="entry name" value="GH"/>
</dbReference>
<dbReference type="Proteomes" id="UP001500218">
    <property type="component" value="Unassembled WGS sequence"/>
</dbReference>
<evidence type="ECO:0000256" key="3">
    <source>
        <dbReference type="ARBA" id="ARBA00012706"/>
    </source>
</evidence>
<evidence type="ECO:0000259" key="10">
    <source>
        <dbReference type="Pfam" id="PF26410"/>
    </source>
</evidence>
<keyword evidence="6" id="KW-0378">Hydrolase</keyword>
<evidence type="ECO:0000313" key="11">
    <source>
        <dbReference type="EMBL" id="GAA1815258.1"/>
    </source>
</evidence>
<evidence type="ECO:0000259" key="9">
    <source>
        <dbReference type="Pfam" id="PF21253"/>
    </source>
</evidence>
<comment type="catalytic activity">
    <reaction evidence="1">
        <text>Random hydrolysis of (1-&gt;4)-beta-D-mannosidic linkages in mannans, galactomannans and glucomannans.</text>
        <dbReference type="EC" id="3.2.1.78"/>
    </reaction>
</comment>
<gene>
    <name evidence="11" type="ORF">GCM10009682_40430</name>
</gene>
<evidence type="ECO:0000256" key="4">
    <source>
        <dbReference type="ARBA" id="ARBA00022525"/>
    </source>
</evidence>
<dbReference type="Pfam" id="PF26410">
    <property type="entry name" value="GH5_mannosidase"/>
    <property type="match status" value="1"/>
</dbReference>
<feature type="chain" id="PRO_5046176714" description="mannan endo-1,4-beta-mannosidase" evidence="8">
    <location>
        <begin position="25"/>
        <end position="670"/>
    </location>
</feature>
<evidence type="ECO:0000256" key="1">
    <source>
        <dbReference type="ARBA" id="ARBA00001678"/>
    </source>
</evidence>
<dbReference type="Pfam" id="PF17963">
    <property type="entry name" value="Big_9"/>
    <property type="match status" value="1"/>
</dbReference>
<keyword evidence="5 8" id="KW-0732">Signal</keyword>
<dbReference type="PANTHER" id="PTHR31451:SF39">
    <property type="entry name" value="MANNAN ENDO-1,4-BETA-MANNOSIDASE 1"/>
    <property type="match status" value="1"/>
</dbReference>
<evidence type="ECO:0000256" key="2">
    <source>
        <dbReference type="ARBA" id="ARBA00004613"/>
    </source>
</evidence>
<dbReference type="Gene3D" id="2.60.120.260">
    <property type="entry name" value="Galactose-binding domain-like"/>
    <property type="match status" value="1"/>
</dbReference>
<feature type="domain" description="Mannanase galactose-binding" evidence="9">
    <location>
        <begin position="527"/>
        <end position="653"/>
    </location>
</feature>
<evidence type="ECO:0000256" key="5">
    <source>
        <dbReference type="ARBA" id="ARBA00022729"/>
    </source>
</evidence>
<comment type="subcellular location">
    <subcellularLocation>
        <location evidence="2">Secreted</location>
    </subcellularLocation>
</comment>
<accession>A0ABN2M9N9</accession>
<dbReference type="EC" id="3.2.1.78" evidence="3"/>
<dbReference type="Gene3D" id="3.20.20.80">
    <property type="entry name" value="Glycosidases"/>
    <property type="match status" value="1"/>
</dbReference>
<protein>
    <recommendedName>
        <fullName evidence="3">mannan endo-1,4-beta-mannosidase</fullName>
        <ecNumber evidence="3">3.2.1.78</ecNumber>
    </recommendedName>
</protein>
<keyword evidence="12" id="KW-1185">Reference proteome</keyword>
<organism evidence="11 12">
    <name type="scientific">Luedemannella flava</name>
    <dbReference type="NCBI Taxonomy" id="349316"/>
    <lineage>
        <taxon>Bacteria</taxon>
        <taxon>Bacillati</taxon>
        <taxon>Actinomycetota</taxon>
        <taxon>Actinomycetes</taxon>
        <taxon>Micromonosporales</taxon>
        <taxon>Micromonosporaceae</taxon>
        <taxon>Luedemannella</taxon>
    </lineage>
</organism>
<feature type="signal peptide" evidence="8">
    <location>
        <begin position="1"/>
        <end position="24"/>
    </location>
</feature>
<dbReference type="SUPFAM" id="SSF51445">
    <property type="entry name" value="(Trans)glycosidases"/>
    <property type="match status" value="1"/>
</dbReference>
<evidence type="ECO:0000256" key="6">
    <source>
        <dbReference type="ARBA" id="ARBA00022801"/>
    </source>
</evidence>
<sequence>MFKKATVIAAAVAVVLAAGGVVLATTASAQTAFPAAKPSEFVSRKGYNLYLNNKPFRFAGSNNYYLNYSSQFMVDELLDSAAAAKFQVLRVWGWFDIGTPGGTDSVHSGDKSFYLQYWDAAAGRPALNEGDNGLKKLDYVLYKARLNGLKIVLPFTNNWSDFGGMDQYVRWAGASYHDDFYTNATIRGWYKDYISGLLNRVNSYTGIRYKDDPTVMTWELANEPRCGGHQVYPRSANCTTTTITTWADEMTRYIKSLDARHLVSVGDEGFYCEPGSSDWIRNCNDGVDTIALAKLPAVDVMSFHLYPDGWQQTRAWGTKYITDHVKDARKLGKAVMMGEYGWKNKADRANVYKEWMDAFARNGGNGALYWMLADQRDGGSLYPDYDGFTVYCPSPGCILQTNLAKAMGANQIWPQFPPVADDDATAVESGQSATLNVIANDIAYQARIRPYSVDLDPATAGRQSTVTVTGGTFTADSTGKVTFAPAASFAGKAYATYTATATNGDVSNPATITVEVKPDPNAAWVIYSFENGTDGWAPASWTPDAGTVTQQSDFATNFTHGARVTANSADGGAWFGVTPAPALDLSGRTKISFDLRTGDAGTSTEIVLQLGNSWTWCQANSWQWVNANTTTTVSADLSVFTGCDANINDVRAVYLWFGNGTFDIDAVRVE</sequence>
<dbReference type="InterPro" id="IPR049475">
    <property type="entry name" value="Mann_GBD_bact"/>
</dbReference>
<reference evidence="11 12" key="1">
    <citation type="journal article" date="2019" name="Int. J. Syst. Evol. Microbiol.">
        <title>The Global Catalogue of Microorganisms (GCM) 10K type strain sequencing project: providing services to taxonomists for standard genome sequencing and annotation.</title>
        <authorList>
            <consortium name="The Broad Institute Genomics Platform"/>
            <consortium name="The Broad Institute Genome Sequencing Center for Infectious Disease"/>
            <person name="Wu L."/>
            <person name="Ma J."/>
        </authorList>
    </citation>
    <scope>NUCLEOTIDE SEQUENCE [LARGE SCALE GENOMIC DNA]</scope>
    <source>
        <strain evidence="11 12">JCM 13250</strain>
    </source>
</reference>
<proteinExistence type="predicted"/>
<dbReference type="InterPro" id="IPR045053">
    <property type="entry name" value="MAN-like"/>
</dbReference>
<name>A0ABN2M9N9_9ACTN</name>
<keyword evidence="7" id="KW-0326">Glycosidase</keyword>
<evidence type="ECO:0000313" key="12">
    <source>
        <dbReference type="Proteomes" id="UP001500218"/>
    </source>
</evidence>
<dbReference type="InterPro" id="IPR001547">
    <property type="entry name" value="Glyco_hydro_5"/>
</dbReference>
<dbReference type="Pfam" id="PF21253">
    <property type="entry name" value="Mann_GBD_bact"/>
    <property type="match status" value="1"/>
</dbReference>